<dbReference type="CDD" id="cd03811">
    <property type="entry name" value="GT4_GT28_WabH-like"/>
    <property type="match status" value="1"/>
</dbReference>
<protein>
    <recommendedName>
        <fullName evidence="1">Glycosyl transferase family 1 domain-containing protein</fullName>
    </recommendedName>
</protein>
<name>A0A1G2KMZ6_9BACT</name>
<feature type="domain" description="Glycosyl transferase family 1" evidence="1">
    <location>
        <begin position="189"/>
        <end position="335"/>
    </location>
</feature>
<dbReference type="Pfam" id="PF00534">
    <property type="entry name" value="Glycos_transf_1"/>
    <property type="match status" value="1"/>
</dbReference>
<evidence type="ECO:0000313" key="3">
    <source>
        <dbReference type="Proteomes" id="UP000178710"/>
    </source>
</evidence>
<reference evidence="2 3" key="1">
    <citation type="journal article" date="2016" name="Nat. Commun.">
        <title>Thousands of microbial genomes shed light on interconnected biogeochemical processes in an aquifer system.</title>
        <authorList>
            <person name="Anantharaman K."/>
            <person name="Brown C.T."/>
            <person name="Hug L.A."/>
            <person name="Sharon I."/>
            <person name="Castelle C.J."/>
            <person name="Probst A.J."/>
            <person name="Thomas B.C."/>
            <person name="Singh A."/>
            <person name="Wilkins M.J."/>
            <person name="Karaoz U."/>
            <person name="Brodie E.L."/>
            <person name="Williams K.H."/>
            <person name="Hubbard S.S."/>
            <person name="Banfield J.F."/>
        </authorList>
    </citation>
    <scope>NUCLEOTIDE SEQUENCE [LARGE SCALE GENOMIC DNA]</scope>
</reference>
<evidence type="ECO:0000313" key="2">
    <source>
        <dbReference type="EMBL" id="OHA00776.1"/>
    </source>
</evidence>
<dbReference type="PANTHER" id="PTHR12526:SF630">
    <property type="entry name" value="GLYCOSYLTRANSFERASE"/>
    <property type="match status" value="1"/>
</dbReference>
<evidence type="ECO:0000259" key="1">
    <source>
        <dbReference type="Pfam" id="PF00534"/>
    </source>
</evidence>
<dbReference type="PANTHER" id="PTHR12526">
    <property type="entry name" value="GLYCOSYLTRANSFERASE"/>
    <property type="match status" value="1"/>
</dbReference>
<accession>A0A1G2KMZ6</accession>
<dbReference type="EMBL" id="MHQK01000048">
    <property type="protein sequence ID" value="OHA00776.1"/>
    <property type="molecule type" value="Genomic_DNA"/>
</dbReference>
<dbReference type="InterPro" id="IPR001296">
    <property type="entry name" value="Glyco_trans_1"/>
</dbReference>
<dbReference type="Gene3D" id="3.40.50.2000">
    <property type="entry name" value="Glycogen Phosphorylase B"/>
    <property type="match status" value="2"/>
</dbReference>
<dbReference type="Proteomes" id="UP000178710">
    <property type="component" value="Unassembled WGS sequence"/>
</dbReference>
<dbReference type="GO" id="GO:0016757">
    <property type="term" value="F:glycosyltransferase activity"/>
    <property type="evidence" value="ECO:0007669"/>
    <property type="project" value="InterPro"/>
</dbReference>
<comment type="caution">
    <text evidence="2">The sequence shown here is derived from an EMBL/GenBank/DDBJ whole genome shotgun (WGS) entry which is preliminary data.</text>
</comment>
<dbReference type="SUPFAM" id="SSF53756">
    <property type="entry name" value="UDP-Glycosyltransferase/glycogen phosphorylase"/>
    <property type="match status" value="1"/>
</dbReference>
<dbReference type="AlphaFoldDB" id="A0A1G2KMZ6"/>
<organism evidence="2 3">
    <name type="scientific">Candidatus Sungbacteria bacterium RIFCSPHIGHO2_02_FULL_49_20</name>
    <dbReference type="NCBI Taxonomy" id="1802272"/>
    <lineage>
        <taxon>Bacteria</taxon>
        <taxon>Candidatus Sungiibacteriota</taxon>
    </lineage>
</organism>
<gene>
    <name evidence="2" type="ORF">A3C12_01360</name>
</gene>
<proteinExistence type="predicted"/>
<sequence>MTVLFIGSGHRNFSDFLRPKSRGRLAAYGALFDHSYAIAFTRPGFSVETLSPNMTAHPTNSASRYMAPFDALRLGKQILSTVPKGEKVIISAQDPFESAFVAQRLAKRFGAILHIQVHTDFLAKEFVGERWENRIRYVLALYFLPRADCIRVVSVRIKRSLVRRFPELERRITVLPIWSSPLSIVRVPSAKGRFNILMVSRFEPEKRIRDALAAFKKFWEKTKSGKLTIVGVGSLLDDCEQLAENLGLRERVIFAGWQDNLASHYAAADVFLLTSRYEGWGVAAADAVYAGIPVVMTDVGLAGELVQDGENGIVTPVGDIDAITEALFSVLANPNRFKPQQPLERESLEKYLDRYREALYRCRRG</sequence>